<reference evidence="1 2" key="1">
    <citation type="submission" date="2024-04" db="EMBL/GenBank/DDBJ databases">
        <title>genome sequences of Mucor flavus KT1a and Helicostylum pulchrum KT1b strains isolated from the surface of a dry-aged beef.</title>
        <authorList>
            <person name="Toyotome T."/>
            <person name="Hosono M."/>
            <person name="Torimaru M."/>
            <person name="Fukuda K."/>
            <person name="Mikami N."/>
        </authorList>
    </citation>
    <scope>NUCLEOTIDE SEQUENCE [LARGE SCALE GENOMIC DNA]</scope>
    <source>
        <strain evidence="1 2">KT1a</strain>
    </source>
</reference>
<proteinExistence type="predicted"/>
<evidence type="ECO:0000313" key="2">
    <source>
        <dbReference type="Proteomes" id="UP001473302"/>
    </source>
</evidence>
<evidence type="ECO:0000313" key="1">
    <source>
        <dbReference type="EMBL" id="GAA5811858.1"/>
    </source>
</evidence>
<sequence>MNNRLLSLGQASFLVLSDRVNKPKSKEVRIDNTDELKPVTQYPKTPPAPDTLPYAKVPNDEGILFRDDVLFDGSLSDEEMILDDYDNNAENESLESTNHEGINDKPIVPKKKMMSFAKMIFSLHTPHPFRHDYMFITPDLQYRIITSHLNIGSINASSLSTIINKDDFISFMSVYKGAKGRWLYVLREPHRDELASEINQTLI</sequence>
<dbReference type="Proteomes" id="UP001473302">
    <property type="component" value="Unassembled WGS sequence"/>
</dbReference>
<gene>
    <name evidence="1" type="ORF">MFLAVUS_005304</name>
</gene>
<organism evidence="1 2">
    <name type="scientific">Mucor flavus</name>
    <dbReference type="NCBI Taxonomy" id="439312"/>
    <lineage>
        <taxon>Eukaryota</taxon>
        <taxon>Fungi</taxon>
        <taxon>Fungi incertae sedis</taxon>
        <taxon>Mucoromycota</taxon>
        <taxon>Mucoromycotina</taxon>
        <taxon>Mucoromycetes</taxon>
        <taxon>Mucorales</taxon>
        <taxon>Mucorineae</taxon>
        <taxon>Mucoraceae</taxon>
        <taxon>Mucor</taxon>
    </lineage>
</organism>
<name>A0ABP9YYD1_9FUNG</name>
<accession>A0ABP9YYD1</accession>
<evidence type="ECO:0008006" key="3">
    <source>
        <dbReference type="Google" id="ProtNLM"/>
    </source>
</evidence>
<comment type="caution">
    <text evidence="1">The sequence shown here is derived from an EMBL/GenBank/DDBJ whole genome shotgun (WGS) entry which is preliminary data.</text>
</comment>
<protein>
    <recommendedName>
        <fullName evidence="3">Transposase</fullName>
    </recommendedName>
</protein>
<keyword evidence="2" id="KW-1185">Reference proteome</keyword>
<dbReference type="EMBL" id="BAABUK010000011">
    <property type="protein sequence ID" value="GAA5811858.1"/>
    <property type="molecule type" value="Genomic_DNA"/>
</dbReference>